<sequence length="638" mass="69902">MVVSFLGIVQPGSEDHGLPELNVPGTFAMMQKGVDEVSVSVVKEDSGVDAGCGVAASGSRCSSVSGSSPLDSDMKGQESGGSDDHLKKTKKGIILNPQPSECKKDPLNWPIWRRDIALVCVGWHCFVGGGQTSMLASGFSKLSAELQVPLSQISYLVGPMMLSLGVGSIFASPTAVLFGKRLVYLVGILIFMIGSIGCACSTSFNWLLISRVVSGFGLSTVESLPSATIAEIYFAHERAYRLGIYTLLLLGGKNLVPLLGSLVFEHLSTHWLFWILTIIAGSNFVLHLLFVPETFWDRTPVPNKRSLHETRIARQVRGLSENVSIATVRSTRLNPRESAGHVNDDGVPVGLTDESNAQEAETGSKTRAHIKSISEKQMAIGLGIYHGRHTIDNWCMVMLRPFVLFSYPAILFGAWLYAYAVVSLIIISQVIDHAYKDIYGFSSASVGLVYIAPFIGGCLGSLIAGRGSDVNTRLLAAHNHGIYEPEFRLFMVLPAVLCNAIGLLGFGWSLERQDHWIIPSIFFGVLGFGSSMCSTTAITYAVDSYKEFSQEALVTLNMVKNILGFAVSFFNVKFCLHEGYKNAFTCYALIEIFIGLWAIPLYRWGKLCRSWTNRKNLLQFSYRVNDDGKDEKDNHTER</sequence>
<dbReference type="HOGENOM" id="CLU_008455_13_0_1"/>
<protein>
    <recommendedName>
        <fullName evidence="9">Major facilitator superfamily (MFS) profile domain-containing protein</fullName>
    </recommendedName>
</protein>
<feature type="domain" description="Major facilitator superfamily (MFS) profile" evidence="9">
    <location>
        <begin position="117"/>
        <end position="606"/>
    </location>
</feature>
<reference evidence="11" key="1">
    <citation type="journal article" date="2012" name="G3 (Bethesda)">
        <title>Pichia sorbitophila, an interspecies yeast hybrid reveals early steps of genome resolution following polyploidization.</title>
        <authorList>
            <person name="Leh Louis V."/>
            <person name="Despons L."/>
            <person name="Friedrich A."/>
            <person name="Martin T."/>
            <person name="Durrens P."/>
            <person name="Casaregola S."/>
            <person name="Neuveglise C."/>
            <person name="Fairhead C."/>
            <person name="Marck C."/>
            <person name="Cruz J.A."/>
            <person name="Straub M.L."/>
            <person name="Kugler V."/>
            <person name="Sacerdot C."/>
            <person name="Uzunov Z."/>
            <person name="Thierry A."/>
            <person name="Weiss S."/>
            <person name="Bleykasten C."/>
            <person name="De Montigny J."/>
            <person name="Jacques N."/>
            <person name="Jung P."/>
            <person name="Lemaire M."/>
            <person name="Mallet S."/>
            <person name="Morel G."/>
            <person name="Richard G.F."/>
            <person name="Sarkar A."/>
            <person name="Savel G."/>
            <person name="Schacherer J."/>
            <person name="Seret M.L."/>
            <person name="Talla E."/>
            <person name="Samson G."/>
            <person name="Jubin C."/>
            <person name="Poulain J."/>
            <person name="Vacherie B."/>
            <person name="Barbe V."/>
            <person name="Pelletier E."/>
            <person name="Sherman D.J."/>
            <person name="Westhof E."/>
            <person name="Weissenbach J."/>
            <person name="Baret P.V."/>
            <person name="Wincker P."/>
            <person name="Gaillardin C."/>
            <person name="Dujon B."/>
            <person name="Souciet J.L."/>
        </authorList>
    </citation>
    <scope>NUCLEOTIDE SEQUENCE [LARGE SCALE GENOMIC DNA]</scope>
    <source>
        <strain evidence="11">CBS 270.75 / DBVPG 7215 / KCTC 17166 / NRRL Y-17582</strain>
    </source>
</reference>
<dbReference type="Pfam" id="PF07690">
    <property type="entry name" value="MFS_1"/>
    <property type="match status" value="1"/>
</dbReference>
<dbReference type="OrthoDB" id="4500315at2759"/>
<feature type="transmembrane region" description="Helical" evidence="8">
    <location>
        <begin position="516"/>
        <end position="540"/>
    </location>
</feature>
<accession>G8JW87</accession>
<dbReference type="SUPFAM" id="SSF103473">
    <property type="entry name" value="MFS general substrate transporter"/>
    <property type="match status" value="1"/>
</dbReference>
<dbReference type="GO" id="GO:0022857">
    <property type="term" value="F:transmembrane transporter activity"/>
    <property type="evidence" value="ECO:0007669"/>
    <property type="project" value="InterPro"/>
</dbReference>
<dbReference type="Gene3D" id="1.20.1250.20">
    <property type="entry name" value="MFS general substrate transporter like domains"/>
    <property type="match status" value="1"/>
</dbReference>
<evidence type="ECO:0000256" key="6">
    <source>
        <dbReference type="ARBA" id="ARBA00038347"/>
    </source>
</evidence>
<keyword evidence="11" id="KW-1185">Reference proteome</keyword>
<dbReference type="InterPro" id="IPR020846">
    <property type="entry name" value="MFS_dom"/>
</dbReference>
<dbReference type="PANTHER" id="PTHR23502:SF4">
    <property type="entry name" value="MAJOR FACILITATOR SUPERFAMILY (MFS) PROFILE DOMAIN-CONTAINING PROTEIN-RELATED"/>
    <property type="match status" value="1"/>
</dbReference>
<dbReference type="GO" id="GO:0005886">
    <property type="term" value="C:plasma membrane"/>
    <property type="evidence" value="ECO:0007669"/>
    <property type="project" value="TreeGrafter"/>
</dbReference>
<evidence type="ECO:0000256" key="1">
    <source>
        <dbReference type="ARBA" id="ARBA00004141"/>
    </source>
</evidence>
<evidence type="ECO:0000256" key="8">
    <source>
        <dbReference type="SAM" id="Phobius"/>
    </source>
</evidence>
<feature type="compositionally biased region" description="Low complexity" evidence="7">
    <location>
        <begin position="57"/>
        <end position="71"/>
    </location>
</feature>
<feature type="transmembrane region" description="Helical" evidence="8">
    <location>
        <begin position="447"/>
        <end position="468"/>
    </location>
</feature>
<keyword evidence="2" id="KW-0813">Transport</keyword>
<feature type="region of interest" description="Disordered" evidence="7">
    <location>
        <begin position="57"/>
        <end position="87"/>
    </location>
</feature>
<dbReference type="Proteomes" id="UP000006790">
    <property type="component" value="Chromosome 7"/>
</dbReference>
<feature type="compositionally biased region" description="Basic and acidic residues" evidence="7">
    <location>
        <begin position="72"/>
        <end position="86"/>
    </location>
</feature>
<dbReference type="EMBL" id="CP002503">
    <property type="protein sequence ID" value="AET41102.1"/>
    <property type="molecule type" value="Genomic_DNA"/>
</dbReference>
<evidence type="ECO:0000259" key="9">
    <source>
        <dbReference type="PROSITE" id="PS50850"/>
    </source>
</evidence>
<dbReference type="PANTHER" id="PTHR23502">
    <property type="entry name" value="MAJOR FACILITATOR SUPERFAMILY"/>
    <property type="match status" value="1"/>
</dbReference>
<dbReference type="Gene3D" id="1.20.1720.10">
    <property type="entry name" value="Multidrug resistance protein D"/>
    <property type="match status" value="1"/>
</dbReference>
<name>G8JW87_ERECY</name>
<feature type="transmembrane region" description="Helical" evidence="8">
    <location>
        <begin position="242"/>
        <end position="264"/>
    </location>
</feature>
<feature type="transmembrane region" description="Helical" evidence="8">
    <location>
        <begin position="152"/>
        <end position="170"/>
    </location>
</feature>
<dbReference type="KEGG" id="erc:Ecym_7258"/>
<dbReference type="PROSITE" id="PS50850">
    <property type="entry name" value="MFS"/>
    <property type="match status" value="1"/>
</dbReference>
<proteinExistence type="inferred from homology"/>
<dbReference type="FunFam" id="1.20.1720.10:FF:000009">
    <property type="entry name" value="MFS multidrug transporter"/>
    <property type="match status" value="1"/>
</dbReference>
<dbReference type="RefSeq" id="XP_003647919.1">
    <property type="nucleotide sequence ID" value="XM_003647871.1"/>
</dbReference>
<dbReference type="eggNOG" id="KOG0255">
    <property type="taxonomic scope" value="Eukaryota"/>
</dbReference>
<feature type="transmembrane region" description="Helical" evidence="8">
    <location>
        <begin position="402"/>
        <end position="427"/>
    </location>
</feature>
<feature type="transmembrane region" description="Helical" evidence="8">
    <location>
        <begin position="182"/>
        <end position="209"/>
    </location>
</feature>
<evidence type="ECO:0000313" key="10">
    <source>
        <dbReference type="EMBL" id="AET41102.1"/>
    </source>
</evidence>
<gene>
    <name evidence="10" type="ordered locus">Ecym_7258</name>
</gene>
<evidence type="ECO:0000313" key="11">
    <source>
        <dbReference type="Proteomes" id="UP000006790"/>
    </source>
</evidence>
<feature type="transmembrane region" description="Helical" evidence="8">
    <location>
        <begin position="489"/>
        <end position="510"/>
    </location>
</feature>
<dbReference type="InterPro" id="IPR036259">
    <property type="entry name" value="MFS_trans_sf"/>
</dbReference>
<dbReference type="GeneID" id="11471312"/>
<keyword evidence="3 8" id="KW-0812">Transmembrane</keyword>
<dbReference type="InParanoid" id="G8JW87"/>
<evidence type="ECO:0000256" key="7">
    <source>
        <dbReference type="SAM" id="MobiDB-lite"/>
    </source>
</evidence>
<dbReference type="AlphaFoldDB" id="G8JW87"/>
<comment type="similarity">
    <text evidence="6">Belongs to the major facilitator superfamily. CAR1 family.</text>
</comment>
<feature type="transmembrane region" description="Helical" evidence="8">
    <location>
        <begin position="270"/>
        <end position="290"/>
    </location>
</feature>
<evidence type="ECO:0000256" key="4">
    <source>
        <dbReference type="ARBA" id="ARBA00022989"/>
    </source>
</evidence>
<organism evidence="10 11">
    <name type="scientific">Eremothecium cymbalariae (strain CBS 270.75 / DBVPG 7215 / KCTC 17166 / NRRL Y-17582)</name>
    <name type="common">Yeast</name>
    <dbReference type="NCBI Taxonomy" id="931890"/>
    <lineage>
        <taxon>Eukaryota</taxon>
        <taxon>Fungi</taxon>
        <taxon>Dikarya</taxon>
        <taxon>Ascomycota</taxon>
        <taxon>Saccharomycotina</taxon>
        <taxon>Saccharomycetes</taxon>
        <taxon>Saccharomycetales</taxon>
        <taxon>Saccharomycetaceae</taxon>
        <taxon>Eremothecium</taxon>
    </lineage>
</organism>
<dbReference type="OMA" id="MWTVRKR"/>
<feature type="region of interest" description="Disordered" evidence="7">
    <location>
        <begin position="336"/>
        <end position="366"/>
    </location>
</feature>
<feature type="transmembrane region" description="Helical" evidence="8">
    <location>
        <begin position="582"/>
        <end position="605"/>
    </location>
</feature>
<keyword evidence="4 8" id="KW-1133">Transmembrane helix</keyword>
<evidence type="ECO:0000256" key="2">
    <source>
        <dbReference type="ARBA" id="ARBA00022448"/>
    </source>
</evidence>
<dbReference type="InterPro" id="IPR011701">
    <property type="entry name" value="MFS"/>
</dbReference>
<keyword evidence="5 8" id="KW-0472">Membrane</keyword>
<evidence type="ECO:0000256" key="5">
    <source>
        <dbReference type="ARBA" id="ARBA00023136"/>
    </source>
</evidence>
<comment type="subcellular location">
    <subcellularLocation>
        <location evidence="1">Membrane</location>
        <topology evidence="1">Multi-pass membrane protein</topology>
    </subcellularLocation>
</comment>
<feature type="compositionally biased region" description="Polar residues" evidence="7">
    <location>
        <begin position="353"/>
        <end position="365"/>
    </location>
</feature>
<evidence type="ECO:0000256" key="3">
    <source>
        <dbReference type="ARBA" id="ARBA00022692"/>
    </source>
</evidence>